<name>A0A1E5JTL3_9GAMM</name>
<accession>A0A1E5JTL3</accession>
<comment type="caution">
    <text evidence="1">The sequence shown here is derived from an EMBL/GenBank/DDBJ whole genome shotgun (WGS) entry which is preliminary data.</text>
</comment>
<dbReference type="STRING" id="45071.Lpar_1718"/>
<protein>
    <submittedName>
        <fullName evidence="1">Uncharacterized protein</fullName>
    </submittedName>
</protein>
<dbReference type="RefSeq" id="WP_058517570.1">
    <property type="nucleotide sequence ID" value="NZ_CAAAIE010000007.1"/>
</dbReference>
<dbReference type="AlphaFoldDB" id="A0A1E5JTL3"/>
<dbReference type="PATRIC" id="fig|45071.6.peg.1843"/>
<dbReference type="EMBL" id="LSOG01000037">
    <property type="protein sequence ID" value="OEH47810.1"/>
    <property type="molecule type" value="Genomic_DNA"/>
</dbReference>
<organism evidence="1 2">
    <name type="scientific">Legionella parisiensis</name>
    <dbReference type="NCBI Taxonomy" id="45071"/>
    <lineage>
        <taxon>Bacteria</taxon>
        <taxon>Pseudomonadati</taxon>
        <taxon>Pseudomonadota</taxon>
        <taxon>Gammaproteobacteria</taxon>
        <taxon>Legionellales</taxon>
        <taxon>Legionellaceae</taxon>
        <taxon>Legionella</taxon>
    </lineage>
</organism>
<reference evidence="1 2" key="1">
    <citation type="submission" date="2016-02" db="EMBL/GenBank/DDBJ databases">
        <title>Secondary metabolites in Legionella.</title>
        <authorList>
            <person name="Tobias N.J."/>
            <person name="Bode H.B."/>
        </authorList>
    </citation>
    <scope>NUCLEOTIDE SEQUENCE [LARGE SCALE GENOMIC DNA]</scope>
    <source>
        <strain evidence="1 2">DSM 19216</strain>
    </source>
</reference>
<gene>
    <name evidence="1" type="ORF">lpari_01188</name>
</gene>
<evidence type="ECO:0000313" key="2">
    <source>
        <dbReference type="Proteomes" id="UP000095229"/>
    </source>
</evidence>
<proteinExistence type="predicted"/>
<dbReference type="Proteomes" id="UP000095229">
    <property type="component" value="Unassembled WGS sequence"/>
</dbReference>
<dbReference type="OrthoDB" id="86125at2"/>
<evidence type="ECO:0000313" key="1">
    <source>
        <dbReference type="EMBL" id="OEH47810.1"/>
    </source>
</evidence>
<sequence>MGIPWILFGLLFLIVMAFRSWSILLLTPAAALIGSLGSTNLALAQAYGIDLALLHRIAIISSGTLESLLIMELF</sequence>
<keyword evidence="2" id="KW-1185">Reference proteome</keyword>